<keyword evidence="2" id="KW-1185">Reference proteome</keyword>
<dbReference type="Proteomes" id="UP000093476">
    <property type="component" value="Unassembled WGS sequence"/>
</dbReference>
<gene>
    <name evidence="1" type="ORF">Ppb6_01761</name>
</gene>
<dbReference type="PATRIC" id="fig|286156.4.peg.2012"/>
<comment type="caution">
    <text evidence="1">The sequence shown here is derived from an EMBL/GenBank/DDBJ whole genome shotgun (WGS) entry which is preliminary data.</text>
</comment>
<sequence length="90" mass="9288">MLKNIIRQGDKTSHGGSVLIGDESFLVLGKGVARISDPVSCPTCGGYQTIVEGTSTTVGTNQQGLALEGMKTSCGATLIASQTLCQIKIM</sequence>
<dbReference type="AlphaFoldDB" id="A0A1C0U555"/>
<accession>A0A1C0U555</accession>
<dbReference type="InterPro" id="IPR008727">
    <property type="entry name" value="PAAR_motif"/>
</dbReference>
<evidence type="ECO:0000313" key="2">
    <source>
        <dbReference type="Proteomes" id="UP000093476"/>
    </source>
</evidence>
<protein>
    <recommendedName>
        <fullName evidence="3">PAAR motif protein</fullName>
    </recommendedName>
</protein>
<reference evidence="1 2" key="1">
    <citation type="submission" date="2015-12" db="EMBL/GenBank/DDBJ databases">
        <title>Genome comparisons provide insights into the role of secondary metabolites in the pathogenic phase of the Photorhabdus life cycle.</title>
        <authorList>
            <person name="Tobias N.J."/>
            <person name="Mishra B."/>
            <person name="Gupta D.K."/>
            <person name="Thines M."/>
            <person name="Stinear T.P."/>
            <person name="Bode H.B."/>
        </authorList>
    </citation>
    <scope>NUCLEOTIDE SEQUENCE [LARGE SCALE GENOMIC DNA]</scope>
    <source>
        <strain evidence="1 2">PB68.1</strain>
    </source>
</reference>
<organism evidence="1 2">
    <name type="scientific">Photorhabdus australis subsp. thailandensis</name>
    <dbReference type="NCBI Taxonomy" id="2805096"/>
    <lineage>
        <taxon>Bacteria</taxon>
        <taxon>Pseudomonadati</taxon>
        <taxon>Pseudomonadota</taxon>
        <taxon>Gammaproteobacteria</taxon>
        <taxon>Enterobacterales</taxon>
        <taxon>Morganellaceae</taxon>
        <taxon>Photorhabdus</taxon>
    </lineage>
</organism>
<name>A0A1C0U555_9GAMM</name>
<evidence type="ECO:0000313" key="1">
    <source>
        <dbReference type="EMBL" id="OCQ53015.1"/>
    </source>
</evidence>
<evidence type="ECO:0008006" key="3">
    <source>
        <dbReference type="Google" id="ProtNLM"/>
    </source>
</evidence>
<proteinExistence type="predicted"/>
<dbReference type="STRING" id="286156.Ppb6_01761"/>
<dbReference type="Pfam" id="PF05488">
    <property type="entry name" value="PAAR_motif"/>
    <property type="match status" value="1"/>
</dbReference>
<dbReference type="Gene3D" id="2.60.200.60">
    <property type="match status" value="1"/>
</dbReference>
<dbReference type="EMBL" id="LOMY01000067">
    <property type="protein sequence ID" value="OCQ53015.1"/>
    <property type="molecule type" value="Genomic_DNA"/>
</dbReference>
<dbReference type="RefSeq" id="WP_065822938.1">
    <property type="nucleotide sequence ID" value="NZ_CAWMQZ010000067.1"/>
</dbReference>
<dbReference type="CDD" id="cd14744">
    <property type="entry name" value="PAAR_CT_2"/>
    <property type="match status" value="1"/>
</dbReference>